<evidence type="ECO:0000313" key="9">
    <source>
        <dbReference type="Proteomes" id="UP001054252"/>
    </source>
</evidence>
<evidence type="ECO:0000256" key="5">
    <source>
        <dbReference type="PROSITE-ProRule" id="PRU00205"/>
    </source>
</evidence>
<feature type="transmembrane region" description="Helical" evidence="6">
    <location>
        <begin position="45"/>
        <end position="66"/>
    </location>
</feature>
<keyword evidence="4 5" id="KW-0472">Membrane</keyword>
<dbReference type="Pfam" id="PF03798">
    <property type="entry name" value="TRAM_LAG1_CLN8"/>
    <property type="match status" value="1"/>
</dbReference>
<dbReference type="EMBL" id="BPVZ01000041">
    <property type="protein sequence ID" value="GKV14698.1"/>
    <property type="molecule type" value="Genomic_DNA"/>
</dbReference>
<feature type="transmembrane region" description="Helical" evidence="6">
    <location>
        <begin position="115"/>
        <end position="138"/>
    </location>
</feature>
<evidence type="ECO:0000313" key="8">
    <source>
        <dbReference type="EMBL" id="GKV14698.1"/>
    </source>
</evidence>
<dbReference type="GO" id="GO:0016020">
    <property type="term" value="C:membrane"/>
    <property type="evidence" value="ECO:0007669"/>
    <property type="project" value="UniProtKB-SubCell"/>
</dbReference>
<feature type="domain" description="TLC" evidence="7">
    <location>
        <begin position="36"/>
        <end position="239"/>
    </location>
</feature>
<dbReference type="Proteomes" id="UP001054252">
    <property type="component" value="Unassembled WGS sequence"/>
</dbReference>
<dbReference type="PANTHER" id="PTHR31766:SF8">
    <property type="entry name" value="TLC DOMAIN-CONTAINING PROTEIN"/>
    <property type="match status" value="1"/>
</dbReference>
<dbReference type="InterPro" id="IPR006634">
    <property type="entry name" value="TLC-dom"/>
</dbReference>
<dbReference type="SMART" id="SM00724">
    <property type="entry name" value="TLC"/>
    <property type="match status" value="1"/>
</dbReference>
<proteinExistence type="predicted"/>
<protein>
    <recommendedName>
        <fullName evidence="7">TLC domain-containing protein</fullName>
    </recommendedName>
</protein>
<comment type="subcellular location">
    <subcellularLocation>
        <location evidence="1">Membrane</location>
        <topology evidence="1">Multi-pass membrane protein</topology>
    </subcellularLocation>
</comment>
<comment type="caution">
    <text evidence="8">The sequence shown here is derived from an EMBL/GenBank/DDBJ whole genome shotgun (WGS) entry which is preliminary data.</text>
</comment>
<evidence type="ECO:0000256" key="4">
    <source>
        <dbReference type="ARBA" id="ARBA00023136"/>
    </source>
</evidence>
<organism evidence="8 9">
    <name type="scientific">Rubroshorea leprosula</name>
    <dbReference type="NCBI Taxonomy" id="152421"/>
    <lineage>
        <taxon>Eukaryota</taxon>
        <taxon>Viridiplantae</taxon>
        <taxon>Streptophyta</taxon>
        <taxon>Embryophyta</taxon>
        <taxon>Tracheophyta</taxon>
        <taxon>Spermatophyta</taxon>
        <taxon>Magnoliopsida</taxon>
        <taxon>eudicotyledons</taxon>
        <taxon>Gunneridae</taxon>
        <taxon>Pentapetalae</taxon>
        <taxon>rosids</taxon>
        <taxon>malvids</taxon>
        <taxon>Malvales</taxon>
        <taxon>Dipterocarpaceae</taxon>
        <taxon>Rubroshorea</taxon>
    </lineage>
</organism>
<evidence type="ECO:0000256" key="2">
    <source>
        <dbReference type="ARBA" id="ARBA00022692"/>
    </source>
</evidence>
<evidence type="ECO:0000256" key="3">
    <source>
        <dbReference type="ARBA" id="ARBA00022989"/>
    </source>
</evidence>
<evidence type="ECO:0000256" key="1">
    <source>
        <dbReference type="ARBA" id="ARBA00004141"/>
    </source>
</evidence>
<keyword evidence="3 6" id="KW-1133">Transmembrane helix</keyword>
<dbReference type="InterPro" id="IPR040327">
    <property type="entry name" value="At5g14285-like"/>
</dbReference>
<feature type="transmembrane region" description="Helical" evidence="6">
    <location>
        <begin position="204"/>
        <end position="228"/>
    </location>
</feature>
<name>A0AAV5JQE5_9ROSI</name>
<gene>
    <name evidence="8" type="ORF">SLEP1_g25530</name>
</gene>
<accession>A0AAV5JQE5</accession>
<reference evidence="8 9" key="1">
    <citation type="journal article" date="2021" name="Commun. Biol.">
        <title>The genome of Shorea leprosula (Dipterocarpaceae) highlights the ecological relevance of drought in aseasonal tropical rainforests.</title>
        <authorList>
            <person name="Ng K.K.S."/>
            <person name="Kobayashi M.J."/>
            <person name="Fawcett J.A."/>
            <person name="Hatakeyama M."/>
            <person name="Paape T."/>
            <person name="Ng C.H."/>
            <person name="Ang C.C."/>
            <person name="Tnah L.H."/>
            <person name="Lee C.T."/>
            <person name="Nishiyama T."/>
            <person name="Sese J."/>
            <person name="O'Brien M.J."/>
            <person name="Copetti D."/>
            <person name="Mohd Noor M.I."/>
            <person name="Ong R.C."/>
            <person name="Putra M."/>
            <person name="Sireger I.Z."/>
            <person name="Indrioko S."/>
            <person name="Kosugi Y."/>
            <person name="Izuno A."/>
            <person name="Isagi Y."/>
            <person name="Lee S.L."/>
            <person name="Shimizu K.K."/>
        </authorList>
    </citation>
    <scope>NUCLEOTIDE SEQUENCE [LARGE SCALE GENOMIC DNA]</scope>
    <source>
        <strain evidence="8">214</strain>
    </source>
</reference>
<feature type="transmembrane region" description="Helical" evidence="6">
    <location>
        <begin position="12"/>
        <end position="33"/>
    </location>
</feature>
<keyword evidence="9" id="KW-1185">Reference proteome</keyword>
<feature type="transmembrane region" description="Helical" evidence="6">
    <location>
        <begin position="86"/>
        <end position="108"/>
    </location>
</feature>
<evidence type="ECO:0000256" key="6">
    <source>
        <dbReference type="SAM" id="Phobius"/>
    </source>
</evidence>
<sequence>MENQAFFNPTLPSFFSIFLTVYFLGYFIVFRNWNPKHRAEATSCFMSLFHGTPAAVLATTAIIQTQSSSFASPNSPFQNTVLDYSIAYFFMDLLHYLLLIPSDVLFILHHLATLYVFLTCRFVVQHGAFALLGLLVLAEITSPCQNVWSLAGFRRQEVPAAGKLYESLSPPFFTFYSFVRGILGPLFVYKMGRFYGSGLANGLIPVWAWVSWMVVIVAAILVSILWVWNHWVHWYKRRNYKAPKKVM</sequence>
<keyword evidence="2 5" id="KW-0812">Transmembrane</keyword>
<evidence type="ECO:0000259" key="7">
    <source>
        <dbReference type="PROSITE" id="PS50922"/>
    </source>
</evidence>
<dbReference type="PROSITE" id="PS50922">
    <property type="entry name" value="TLC"/>
    <property type="match status" value="1"/>
</dbReference>
<dbReference type="AlphaFoldDB" id="A0AAV5JQE5"/>
<dbReference type="PANTHER" id="PTHR31766">
    <property type="entry name" value="GLABROUS1 ENHANCER-BINDING PROTEIN-LIKE 2"/>
    <property type="match status" value="1"/>
</dbReference>